<evidence type="ECO:0000256" key="1">
    <source>
        <dbReference type="SAM" id="MobiDB-lite"/>
    </source>
</evidence>
<protein>
    <submittedName>
        <fullName evidence="2">Uncharacterized protein</fullName>
    </submittedName>
</protein>
<evidence type="ECO:0000313" key="2">
    <source>
        <dbReference type="EMBL" id="ODV75065.1"/>
    </source>
</evidence>
<feature type="compositionally biased region" description="Polar residues" evidence="1">
    <location>
        <begin position="68"/>
        <end position="78"/>
    </location>
</feature>
<proteinExistence type="predicted"/>
<reference evidence="2 3" key="1">
    <citation type="journal article" date="2016" name="Proc. Natl. Acad. Sci. U.S.A.">
        <title>Comparative genomics of biotechnologically important yeasts.</title>
        <authorList>
            <person name="Riley R."/>
            <person name="Haridas S."/>
            <person name="Wolfe K.H."/>
            <person name="Lopes M.R."/>
            <person name="Hittinger C.T."/>
            <person name="Goeker M."/>
            <person name="Salamov A.A."/>
            <person name="Wisecaver J.H."/>
            <person name="Long T.M."/>
            <person name="Calvey C.H."/>
            <person name="Aerts A.L."/>
            <person name="Barry K.W."/>
            <person name="Choi C."/>
            <person name="Clum A."/>
            <person name="Coughlan A.Y."/>
            <person name="Deshpande S."/>
            <person name="Douglass A.P."/>
            <person name="Hanson S.J."/>
            <person name="Klenk H.-P."/>
            <person name="LaButti K.M."/>
            <person name="Lapidus A."/>
            <person name="Lindquist E.A."/>
            <person name="Lipzen A.M."/>
            <person name="Meier-Kolthoff J.P."/>
            <person name="Ohm R.A."/>
            <person name="Otillar R.P."/>
            <person name="Pangilinan J.L."/>
            <person name="Peng Y."/>
            <person name="Rokas A."/>
            <person name="Rosa C.A."/>
            <person name="Scheuner C."/>
            <person name="Sibirny A.A."/>
            <person name="Slot J.C."/>
            <person name="Stielow J.B."/>
            <person name="Sun H."/>
            <person name="Kurtzman C.P."/>
            <person name="Blackwell M."/>
            <person name="Grigoriev I.V."/>
            <person name="Jeffries T.W."/>
        </authorList>
    </citation>
    <scope>NUCLEOTIDE SEQUENCE [LARGE SCALE GENOMIC DNA]</scope>
    <source>
        <strain evidence="3">ATCC 18201 / CBS 1600 / BCRC 20928 / JCM 3617 / NBRC 0987 / NRRL Y-1542</strain>
    </source>
</reference>
<keyword evidence="3" id="KW-1185">Reference proteome</keyword>
<dbReference type="AlphaFoldDB" id="A0A1E4S6C7"/>
<name>A0A1E4S6C7_CYBJN</name>
<gene>
    <name evidence="2" type="ORF">CYBJADRAFT_166823</name>
</gene>
<feature type="compositionally biased region" description="Basic residues" evidence="1">
    <location>
        <begin position="47"/>
        <end position="67"/>
    </location>
</feature>
<evidence type="ECO:0000313" key="3">
    <source>
        <dbReference type="Proteomes" id="UP000094389"/>
    </source>
</evidence>
<feature type="compositionally biased region" description="Polar residues" evidence="1">
    <location>
        <begin position="112"/>
        <end position="121"/>
    </location>
</feature>
<dbReference type="RefSeq" id="XP_020072104.1">
    <property type="nucleotide sequence ID" value="XM_020214641.1"/>
</dbReference>
<dbReference type="GeneID" id="30989037"/>
<accession>A0A1E4S6C7</accession>
<organism evidence="2 3">
    <name type="scientific">Cyberlindnera jadinii (strain ATCC 18201 / CBS 1600 / BCRC 20928 / JCM 3617 / NBRC 0987 / NRRL Y-1542)</name>
    <name type="common">Torula yeast</name>
    <name type="synonym">Candida utilis</name>
    <dbReference type="NCBI Taxonomy" id="983966"/>
    <lineage>
        <taxon>Eukaryota</taxon>
        <taxon>Fungi</taxon>
        <taxon>Dikarya</taxon>
        <taxon>Ascomycota</taxon>
        <taxon>Saccharomycotina</taxon>
        <taxon>Saccharomycetes</taxon>
        <taxon>Phaffomycetales</taxon>
        <taxon>Phaffomycetaceae</taxon>
        <taxon>Cyberlindnera</taxon>
    </lineage>
</organism>
<sequence length="121" mass="13602">MFMYQSCVSKANICIIRNTAPQSSTSVVNNFSKETLLKAFEVLTAHHNSKKKKKKKKKKKEKKKKQKATSASNKTPSNVGKKKRGRPRPRMSDKESNYKAETLLEGAEPGTKTHQANPQPT</sequence>
<dbReference type="Proteomes" id="UP000094389">
    <property type="component" value="Unassembled WGS sequence"/>
</dbReference>
<feature type="region of interest" description="Disordered" evidence="1">
    <location>
        <begin position="43"/>
        <end position="121"/>
    </location>
</feature>
<dbReference type="EMBL" id="KV453927">
    <property type="protein sequence ID" value="ODV75065.1"/>
    <property type="molecule type" value="Genomic_DNA"/>
</dbReference>
<feature type="compositionally biased region" description="Basic residues" evidence="1">
    <location>
        <begin position="80"/>
        <end position="89"/>
    </location>
</feature>